<comment type="function">
    <text evidence="10">The coatomer is a cytosolic protein complex that binds to dilysine motifs and reversibly associates with Golgi non-clathrin-coated vesicles, which further mediate biosynthetic protein transport from the ER, via the Golgi up to the trans Golgi network. Coatomer complex is required for budding from Golgi membranes, and is essential for the retrograde Golgi-to-ER transport of dilysine-tagged proteins.</text>
</comment>
<dbReference type="Pfam" id="PF14806">
    <property type="entry name" value="Coatomer_b_Cpla"/>
    <property type="match status" value="1"/>
</dbReference>
<dbReference type="AlphaFoldDB" id="A0A2V3IS91"/>
<dbReference type="InterPro" id="IPR011710">
    <property type="entry name" value="Coatomer_bsu_C"/>
</dbReference>
<feature type="region of interest" description="Disordered" evidence="11">
    <location>
        <begin position="494"/>
        <end position="513"/>
    </location>
</feature>
<keyword evidence="8 10" id="KW-0472">Membrane</keyword>
<reference evidence="15 16" key="1">
    <citation type="journal article" date="2018" name="Mol. Biol. Evol.">
        <title>Analysis of the draft genome of the red seaweed Gracilariopsis chorda provides insights into genome size evolution in Rhodophyta.</title>
        <authorList>
            <person name="Lee J."/>
            <person name="Yang E.C."/>
            <person name="Graf L."/>
            <person name="Yang J.H."/>
            <person name="Qiu H."/>
            <person name="Zel Zion U."/>
            <person name="Chan C.X."/>
            <person name="Stephens T.G."/>
            <person name="Weber A.P.M."/>
            <person name="Boo G.H."/>
            <person name="Boo S.M."/>
            <person name="Kim K.M."/>
            <person name="Shin Y."/>
            <person name="Jung M."/>
            <person name="Lee S.J."/>
            <person name="Yim H.S."/>
            <person name="Lee J.H."/>
            <person name="Bhattacharya D."/>
            <person name="Yoon H.S."/>
        </authorList>
    </citation>
    <scope>NUCLEOTIDE SEQUENCE [LARGE SCALE GENOMIC DNA]</scope>
    <source>
        <strain evidence="15 16">SKKU-2015</strain>
        <tissue evidence="15">Whole body</tissue>
    </source>
</reference>
<keyword evidence="4" id="KW-0677">Repeat</keyword>
<dbReference type="SUPFAM" id="SSF48371">
    <property type="entry name" value="ARM repeat"/>
    <property type="match status" value="1"/>
</dbReference>
<evidence type="ECO:0000256" key="9">
    <source>
        <dbReference type="ARBA" id="ARBA00023329"/>
    </source>
</evidence>
<keyword evidence="3 10" id="KW-0963">Cytoplasm</keyword>
<dbReference type="PANTHER" id="PTHR10635">
    <property type="entry name" value="COATOMER SUBUNIT BETA"/>
    <property type="match status" value="1"/>
</dbReference>
<dbReference type="GO" id="GO:0006888">
    <property type="term" value="P:endoplasmic reticulum to Golgi vesicle-mediated transport"/>
    <property type="evidence" value="ECO:0007669"/>
    <property type="project" value="TreeGrafter"/>
</dbReference>
<dbReference type="PANTHER" id="PTHR10635:SF0">
    <property type="entry name" value="COATOMER SUBUNIT BETA"/>
    <property type="match status" value="1"/>
</dbReference>
<dbReference type="GO" id="GO:0000139">
    <property type="term" value="C:Golgi membrane"/>
    <property type="evidence" value="ECO:0007669"/>
    <property type="project" value="UniProtKB-SubCell"/>
</dbReference>
<dbReference type="STRING" id="448386.A0A2V3IS91"/>
<dbReference type="InterPro" id="IPR016024">
    <property type="entry name" value="ARM-type_fold"/>
</dbReference>
<keyword evidence="5 10" id="KW-0931">ER-Golgi transport</keyword>
<comment type="caution">
    <text evidence="15">The sequence shown here is derived from an EMBL/GenBank/DDBJ whole genome shotgun (WGS) entry which is preliminary data.</text>
</comment>
<evidence type="ECO:0000256" key="8">
    <source>
        <dbReference type="ARBA" id="ARBA00023136"/>
    </source>
</evidence>
<dbReference type="OrthoDB" id="10261439at2759"/>
<dbReference type="EMBL" id="NBIV01000106">
    <property type="protein sequence ID" value="PXF43970.1"/>
    <property type="molecule type" value="Genomic_DNA"/>
</dbReference>
<feature type="domain" description="Coatomer beta subunit C-terminal" evidence="13">
    <location>
        <begin position="672"/>
        <end position="808"/>
    </location>
</feature>
<dbReference type="GO" id="GO:0006886">
    <property type="term" value="P:intracellular protein transport"/>
    <property type="evidence" value="ECO:0007669"/>
    <property type="project" value="InterPro"/>
</dbReference>
<evidence type="ECO:0000259" key="12">
    <source>
        <dbReference type="Pfam" id="PF01602"/>
    </source>
</evidence>
<evidence type="ECO:0000256" key="10">
    <source>
        <dbReference type="PIRNR" id="PIRNR005727"/>
    </source>
</evidence>
<dbReference type="Gene3D" id="1.25.10.10">
    <property type="entry name" value="Leucine-rich Repeat Variant"/>
    <property type="match status" value="1"/>
</dbReference>
<proteinExistence type="predicted"/>
<keyword evidence="6 10" id="KW-0653">Protein transport</keyword>
<dbReference type="GO" id="GO:0030126">
    <property type="term" value="C:COPI vesicle coat"/>
    <property type="evidence" value="ECO:0007669"/>
    <property type="project" value="InterPro"/>
</dbReference>
<evidence type="ECO:0000256" key="4">
    <source>
        <dbReference type="ARBA" id="ARBA00022737"/>
    </source>
</evidence>
<evidence type="ECO:0000256" key="11">
    <source>
        <dbReference type="SAM" id="MobiDB-lite"/>
    </source>
</evidence>
<evidence type="ECO:0000259" key="13">
    <source>
        <dbReference type="Pfam" id="PF07718"/>
    </source>
</evidence>
<keyword evidence="2 10" id="KW-0813">Transport</keyword>
<dbReference type="InterPro" id="IPR011989">
    <property type="entry name" value="ARM-like"/>
</dbReference>
<comment type="subcellular location">
    <subcellularLocation>
        <location evidence="10">Cytoplasm</location>
    </subcellularLocation>
    <subcellularLocation>
        <location evidence="1 10">Golgi apparatus membrane</location>
        <topology evidence="1 10">Peripheral membrane protein</topology>
        <orientation evidence="1 10">Cytoplasmic side</orientation>
    </subcellularLocation>
    <subcellularLocation>
        <location evidence="10">Cytoplasmic vesicle</location>
        <location evidence="10">COPI-coated vesicle membrane</location>
        <topology evidence="10">Peripheral membrane protein</topology>
        <orientation evidence="10">Cytoplasmic side</orientation>
    </subcellularLocation>
</comment>
<evidence type="ECO:0000256" key="5">
    <source>
        <dbReference type="ARBA" id="ARBA00022892"/>
    </source>
</evidence>
<sequence length="951" mass="106227">MTTALERQCTLLLQPGMQGDDLSSLKQQLETGSAEEKQEALKHAIFMHLSGEPVPGMLMLVIRFVLPHEDTHLRKLGLYYLEIADKHDSEGKMLPEMILVCNMVRNELVHPNEYTRGNALRFVCKIHDAEILEPLIPAIRQNLEHRHSFVRRNAVQAILTIFEKFEFLIPDAAELVEEFLANEGDLAAKRNAFVMLCQSDQERAIAYLNRNADEILVWGATLQLSVLELVRRVCRTNPMEKGHYMKIIFSLLQSSSAAVVYEAANTITALSNAPSAVRAAAQCYSNLLVSQSETTVKLILLERIWELRKSHMNVLQELVMDFLRALACPSLEIRKKGTELAMELLTKRNVEEVMGILWKELVRTISLDKTVEGQAVVKYRQLLIKAVHMGCMRFPEVCESAVNVLANFFSDSYDEVANDVVLFYREVCERYPDLRATVLSKLRATVPSVSNANAVRVALWVLGSYSEDLKDIKEALDAIVSWIGQLPLAINVDKETEDREDKEPQPRKTRPVVLEDGTYASQAAVSTSEAKGKRDGTTQSQRLSDSSIRDFLLRGENTIGVAVCTALTKLWFRLKGAEGVPVKFVNRLRAQVMLVCTSVLQKGKSSDDSIPMDKGTRERLISCINAVSSSGDSSDVWLNSSLYAFDDLVRMKDKERDDLAAEKAKSMQSPVQDVIDFRLLRSRRTNKTPYGDVDVDQVALTSATFGTSQSKAIQPSRVVQLTGMSDAVYAEAQITVQQYDIIIDVLIINTTTDTLQNLTLEIATMGDLRLCERPQACTMSPGSTKKIRTNVKVSSTESGIIFGNIVYDVASGSQSKCIILNDIHVDVMDYIEPREVSDADFRSMWAEFEWENKVAVNTSFTDLATFLNFITECTNMRCLTLRGIEEESGYLAANLYARSAFGEDALLNLCVEKLSDGSLSGNIRIRSKTQGIALSLGDRITLRQSNVTEGK</sequence>
<gene>
    <name evidence="15" type="ORF">BWQ96_06280</name>
</gene>
<dbReference type="GO" id="GO:0006891">
    <property type="term" value="P:intra-Golgi vesicle-mediated transport"/>
    <property type="evidence" value="ECO:0007669"/>
    <property type="project" value="TreeGrafter"/>
</dbReference>
<feature type="compositionally biased region" description="Basic and acidic residues" evidence="11">
    <location>
        <begin position="494"/>
        <end position="506"/>
    </location>
</feature>
<evidence type="ECO:0000313" key="16">
    <source>
        <dbReference type="Proteomes" id="UP000247409"/>
    </source>
</evidence>
<dbReference type="InterPro" id="IPR016460">
    <property type="entry name" value="COPB1"/>
</dbReference>
<keyword evidence="16" id="KW-1185">Reference proteome</keyword>
<keyword evidence="9 10" id="KW-0968">Cytoplasmic vesicle</keyword>
<dbReference type="InterPro" id="IPR002553">
    <property type="entry name" value="Clathrin/coatomer_adapt-like_N"/>
</dbReference>
<evidence type="ECO:0000259" key="14">
    <source>
        <dbReference type="Pfam" id="PF14806"/>
    </source>
</evidence>
<name>A0A2V3IS91_9FLOR</name>
<organism evidence="15 16">
    <name type="scientific">Gracilariopsis chorda</name>
    <dbReference type="NCBI Taxonomy" id="448386"/>
    <lineage>
        <taxon>Eukaryota</taxon>
        <taxon>Rhodophyta</taxon>
        <taxon>Florideophyceae</taxon>
        <taxon>Rhodymeniophycidae</taxon>
        <taxon>Gracilariales</taxon>
        <taxon>Gracilariaceae</taxon>
        <taxon>Gracilariopsis</taxon>
    </lineage>
</organism>
<feature type="domain" description="Coatomer beta subunit appendage platform" evidence="14">
    <location>
        <begin position="815"/>
        <end position="940"/>
    </location>
</feature>
<evidence type="ECO:0000256" key="6">
    <source>
        <dbReference type="ARBA" id="ARBA00022927"/>
    </source>
</evidence>
<accession>A0A2V3IS91</accession>
<dbReference type="Pfam" id="PF07718">
    <property type="entry name" value="Coatamer_beta_C"/>
    <property type="match status" value="1"/>
</dbReference>
<dbReference type="GO" id="GO:0005198">
    <property type="term" value="F:structural molecule activity"/>
    <property type="evidence" value="ECO:0007669"/>
    <property type="project" value="InterPro"/>
</dbReference>
<protein>
    <recommendedName>
        <fullName evidence="10">Coatomer subunit beta</fullName>
    </recommendedName>
    <alternativeName>
        <fullName evidence="10">Beta-coat protein</fullName>
    </alternativeName>
</protein>
<evidence type="ECO:0000313" key="15">
    <source>
        <dbReference type="EMBL" id="PXF43970.1"/>
    </source>
</evidence>
<keyword evidence="7 10" id="KW-0333">Golgi apparatus</keyword>
<dbReference type="Pfam" id="PF01602">
    <property type="entry name" value="Adaptin_N"/>
    <property type="match status" value="1"/>
</dbReference>
<dbReference type="InterPro" id="IPR029446">
    <property type="entry name" value="COPB1_appendage_platform_dom"/>
</dbReference>
<evidence type="ECO:0000256" key="3">
    <source>
        <dbReference type="ARBA" id="ARBA00022490"/>
    </source>
</evidence>
<feature type="domain" description="Clathrin/coatomer adaptor adaptin-like N-terminal" evidence="12">
    <location>
        <begin position="24"/>
        <end position="478"/>
    </location>
</feature>
<evidence type="ECO:0000256" key="1">
    <source>
        <dbReference type="ARBA" id="ARBA00004255"/>
    </source>
</evidence>
<dbReference type="Proteomes" id="UP000247409">
    <property type="component" value="Unassembled WGS sequence"/>
</dbReference>
<comment type="subunit">
    <text evidence="10">Oligomeric complex that consists of at least the alpha, beta, beta', gamma, delta, epsilon and zeta subunits.</text>
</comment>
<evidence type="ECO:0000256" key="2">
    <source>
        <dbReference type="ARBA" id="ARBA00022448"/>
    </source>
</evidence>
<dbReference type="PIRSF" id="PIRSF005727">
    <property type="entry name" value="Coatomer_beta_subunit"/>
    <property type="match status" value="1"/>
</dbReference>
<evidence type="ECO:0000256" key="7">
    <source>
        <dbReference type="ARBA" id="ARBA00023034"/>
    </source>
</evidence>